<dbReference type="PANTHER" id="PTHR16222:SF28">
    <property type="entry name" value="ADP-RIBOSYLGLYCOHYDROLASE"/>
    <property type="match status" value="1"/>
</dbReference>
<dbReference type="InterPro" id="IPR032675">
    <property type="entry name" value="LRR_dom_sf"/>
</dbReference>
<dbReference type="AlphaFoldDB" id="A0A8B8B740"/>
<dbReference type="InterPro" id="IPR036705">
    <property type="entry name" value="Ribosyl_crysJ1_sf"/>
</dbReference>
<feature type="binding site" evidence="3">
    <location>
        <position position="621"/>
    </location>
    <ligand>
        <name>Mg(2+)</name>
        <dbReference type="ChEBI" id="CHEBI:18420"/>
        <label>1</label>
    </ligand>
</feature>
<name>A0A8B8B740_CRAVI</name>
<evidence type="ECO:0000256" key="3">
    <source>
        <dbReference type="PIRSR" id="PIRSR605502-1"/>
    </source>
</evidence>
<dbReference type="Pfam" id="PF03747">
    <property type="entry name" value="ADP_ribosyl_GH"/>
    <property type="match status" value="1"/>
</dbReference>
<dbReference type="RefSeq" id="XP_022299230.1">
    <property type="nucleotide sequence ID" value="XM_022443522.1"/>
</dbReference>
<gene>
    <name evidence="5" type="primary">LOC111108037</name>
</gene>
<dbReference type="PANTHER" id="PTHR16222">
    <property type="entry name" value="ADP-RIBOSYLGLYCOHYDROLASE"/>
    <property type="match status" value="1"/>
</dbReference>
<keyword evidence="2" id="KW-0677">Repeat</keyword>
<accession>A0A8B8B740</accession>
<proteinExistence type="predicted"/>
<dbReference type="InterPro" id="IPR050792">
    <property type="entry name" value="ADP-ribosylglycohydrolase"/>
</dbReference>
<reference evidence="5" key="1">
    <citation type="submission" date="2025-08" db="UniProtKB">
        <authorList>
            <consortium name="RefSeq"/>
        </authorList>
    </citation>
    <scope>IDENTIFICATION</scope>
    <source>
        <tissue evidence="5">Whole sample</tissue>
    </source>
</reference>
<keyword evidence="3" id="KW-0460">Magnesium</keyword>
<dbReference type="InterPro" id="IPR005502">
    <property type="entry name" value="Ribosyl_crysJ1"/>
</dbReference>
<dbReference type="Gene3D" id="3.80.10.10">
    <property type="entry name" value="Ribonuclease Inhibitor"/>
    <property type="match status" value="1"/>
</dbReference>
<dbReference type="GeneID" id="111108037"/>
<protein>
    <submittedName>
        <fullName evidence="5">Ras guanine nucleotide exchange factor L-like</fullName>
    </submittedName>
</protein>
<dbReference type="Pfam" id="PF00560">
    <property type="entry name" value="LRR_1"/>
    <property type="match status" value="1"/>
</dbReference>
<dbReference type="SMART" id="SM00364">
    <property type="entry name" value="LRR_BAC"/>
    <property type="match status" value="3"/>
</dbReference>
<dbReference type="Gene3D" id="1.10.4080.10">
    <property type="entry name" value="ADP-ribosylation/Crystallin J1"/>
    <property type="match status" value="1"/>
</dbReference>
<keyword evidence="1" id="KW-0433">Leucine-rich repeat</keyword>
<dbReference type="Proteomes" id="UP000694844">
    <property type="component" value="Chromosome 8"/>
</dbReference>
<keyword evidence="4" id="KW-1185">Reference proteome</keyword>
<evidence type="ECO:0000256" key="2">
    <source>
        <dbReference type="ARBA" id="ARBA00022737"/>
    </source>
</evidence>
<feature type="binding site" evidence="3">
    <location>
        <position position="624"/>
    </location>
    <ligand>
        <name>Mg(2+)</name>
        <dbReference type="ChEBI" id="CHEBI:18420"/>
        <label>1</label>
    </ligand>
</feature>
<dbReference type="SUPFAM" id="SSF101478">
    <property type="entry name" value="ADP-ribosylglycohydrolase"/>
    <property type="match status" value="2"/>
</dbReference>
<dbReference type="InterPro" id="IPR001611">
    <property type="entry name" value="Leu-rich_rpt"/>
</dbReference>
<comment type="cofactor">
    <cofactor evidence="3">
        <name>Mg(2+)</name>
        <dbReference type="ChEBI" id="CHEBI:18420"/>
    </cofactor>
    <text evidence="3">Binds 2 magnesium ions per subunit.</text>
</comment>
<evidence type="ECO:0000313" key="5">
    <source>
        <dbReference type="RefSeq" id="XP_022299230.1"/>
    </source>
</evidence>
<dbReference type="KEGG" id="cvn:111108037"/>
<dbReference type="SUPFAM" id="SSF52058">
    <property type="entry name" value="L domain-like"/>
    <property type="match status" value="1"/>
</dbReference>
<dbReference type="GO" id="GO:0046872">
    <property type="term" value="F:metal ion binding"/>
    <property type="evidence" value="ECO:0007669"/>
    <property type="project" value="UniProtKB-KW"/>
</dbReference>
<dbReference type="Pfam" id="PF13855">
    <property type="entry name" value="LRR_8"/>
    <property type="match status" value="1"/>
</dbReference>
<dbReference type="PROSITE" id="PS51450">
    <property type="entry name" value="LRR"/>
    <property type="match status" value="3"/>
</dbReference>
<keyword evidence="3" id="KW-0479">Metal-binding</keyword>
<dbReference type="OrthoDB" id="2021138at2759"/>
<sequence>MGNYETHDLAPVRDDERKELNLSRKVTYKQFCKHVKGDFHEGCLTEIPWNIRDSISLYERMSAAFNAIPEVPPELPLRLPHLHTLDLSHNLLQTLPESFGLQFHLRTLILRNNRLKSLPESFVHLVKLEKIDLSNNLLKELPQEIGKMEVISKLNVCSNKLRQLPLSLGASTTLVLVMAQRNRLYEPPQAICDEGSDVTLTYLRKLYKNSQPFHEKRPLTPLNEFPRVRGNQLHSAVPNPHSANMQYIQSQTHTTNTPSRIKTPLMPPLGSSALDSDILKDRVIGLLYGAAIGDALGLATRGMTRDECSFYYSPDDIEYSQILQDRHRVLWRAGDWTSNFDSMLLVLDSVLAWAGVVDELAFAKRLKEWCHRGYPELGDSEGIILSPTIKKVTSEKDFTENPHSVAHRVYMQELNAASSSNFNGHAFSENERSSSVSSIASSMSSSSSISSDISPVRHRLRSVDSESESCVGCDSACIDNGAIVRTAILGVPCFFDLSEVQNNTVRICKATHCSPLVQTASCVISFLIACMLQGKNELKTSREIEEIITIARDQGRKLLVATEDKADFEYYCSLQDLDRLDVSEFGKTSYCMKPLGAALICLRSRESFKDCMMKLVMAAGDSNSNCCVAGAVLGCKYGFSQLPKHWVQGLRKKQTTWLNVKVNLLLDMMGLP</sequence>
<dbReference type="SMART" id="SM00369">
    <property type="entry name" value="LRR_TYP"/>
    <property type="match status" value="3"/>
</dbReference>
<organism evidence="4 5">
    <name type="scientific">Crassostrea virginica</name>
    <name type="common">Eastern oyster</name>
    <dbReference type="NCBI Taxonomy" id="6565"/>
    <lineage>
        <taxon>Eukaryota</taxon>
        <taxon>Metazoa</taxon>
        <taxon>Spiralia</taxon>
        <taxon>Lophotrochozoa</taxon>
        <taxon>Mollusca</taxon>
        <taxon>Bivalvia</taxon>
        <taxon>Autobranchia</taxon>
        <taxon>Pteriomorphia</taxon>
        <taxon>Ostreida</taxon>
        <taxon>Ostreoidea</taxon>
        <taxon>Ostreidae</taxon>
        <taxon>Crassostrea</taxon>
    </lineage>
</organism>
<evidence type="ECO:0000313" key="4">
    <source>
        <dbReference type="Proteomes" id="UP000694844"/>
    </source>
</evidence>
<dbReference type="InterPro" id="IPR003591">
    <property type="entry name" value="Leu-rich_rpt_typical-subtyp"/>
</dbReference>
<evidence type="ECO:0000256" key="1">
    <source>
        <dbReference type="ARBA" id="ARBA00022614"/>
    </source>
</evidence>